<name>A0AAD7VPC0_QUISA</name>
<keyword evidence="2" id="KW-1185">Reference proteome</keyword>
<dbReference type="AlphaFoldDB" id="A0AAD7VPC0"/>
<dbReference type="KEGG" id="qsa:O6P43_001638"/>
<organism evidence="1 2">
    <name type="scientific">Quillaja saponaria</name>
    <name type="common">Soap bark tree</name>
    <dbReference type="NCBI Taxonomy" id="32244"/>
    <lineage>
        <taxon>Eukaryota</taxon>
        <taxon>Viridiplantae</taxon>
        <taxon>Streptophyta</taxon>
        <taxon>Embryophyta</taxon>
        <taxon>Tracheophyta</taxon>
        <taxon>Spermatophyta</taxon>
        <taxon>Magnoliopsida</taxon>
        <taxon>eudicotyledons</taxon>
        <taxon>Gunneridae</taxon>
        <taxon>Pentapetalae</taxon>
        <taxon>rosids</taxon>
        <taxon>fabids</taxon>
        <taxon>Fabales</taxon>
        <taxon>Quillajaceae</taxon>
        <taxon>Quillaja</taxon>
    </lineage>
</organism>
<protein>
    <submittedName>
        <fullName evidence="1">Uncharacterized protein</fullName>
    </submittedName>
</protein>
<sequence length="78" mass="9018">MLTISLLAVLVVLLFVTAKLVLRRLLSTNSKLEPPSNPKTTNKPIIVNRDRPWGKNYFKKITNNPIMVNRDRPWGKNY</sequence>
<gene>
    <name evidence="1" type="ORF">O6P43_001638</name>
</gene>
<comment type="caution">
    <text evidence="1">The sequence shown here is derived from an EMBL/GenBank/DDBJ whole genome shotgun (WGS) entry which is preliminary data.</text>
</comment>
<dbReference type="EMBL" id="JARAOO010000001">
    <property type="protein sequence ID" value="KAJ7982524.1"/>
    <property type="molecule type" value="Genomic_DNA"/>
</dbReference>
<accession>A0AAD7VPC0</accession>
<evidence type="ECO:0000313" key="2">
    <source>
        <dbReference type="Proteomes" id="UP001163823"/>
    </source>
</evidence>
<reference evidence="1 2" key="1">
    <citation type="journal article" date="2023" name="Science">
        <title>Elucidation of the pathway for biosynthesis of saponin adjuvants from the soapbark tree.</title>
        <authorList>
            <person name="Reed J."/>
            <person name="Orme A."/>
            <person name="El-Demerdash A."/>
            <person name="Owen C."/>
            <person name="Martin L.B.B."/>
            <person name="Misra R.C."/>
            <person name="Kikuchi S."/>
            <person name="Rejzek M."/>
            <person name="Martin A.C."/>
            <person name="Harkess A."/>
            <person name="Leebens-Mack J."/>
            <person name="Louveau T."/>
            <person name="Stephenson M.J."/>
            <person name="Osbourn A."/>
        </authorList>
    </citation>
    <scope>NUCLEOTIDE SEQUENCE [LARGE SCALE GENOMIC DNA]</scope>
    <source>
        <strain evidence="1">S10</strain>
    </source>
</reference>
<proteinExistence type="predicted"/>
<dbReference type="Proteomes" id="UP001163823">
    <property type="component" value="Chromosome 1"/>
</dbReference>
<evidence type="ECO:0000313" key="1">
    <source>
        <dbReference type="EMBL" id="KAJ7982524.1"/>
    </source>
</evidence>